<dbReference type="Gene3D" id="3.40.30.10">
    <property type="entry name" value="Glutaredoxin"/>
    <property type="match status" value="1"/>
</dbReference>
<proteinExistence type="predicted"/>
<feature type="domain" description="Glutaredoxin" evidence="1">
    <location>
        <begin position="5"/>
        <end position="59"/>
    </location>
</feature>
<evidence type="ECO:0000259" key="1">
    <source>
        <dbReference type="Pfam" id="PF00462"/>
    </source>
</evidence>
<reference evidence="2" key="1">
    <citation type="submission" date="2018-05" db="EMBL/GenBank/DDBJ databases">
        <authorList>
            <person name="Lanie J.A."/>
            <person name="Ng W.-L."/>
            <person name="Kazmierczak K.M."/>
            <person name="Andrzejewski T.M."/>
            <person name="Davidsen T.M."/>
            <person name="Wayne K.J."/>
            <person name="Tettelin H."/>
            <person name="Glass J.I."/>
            <person name="Rusch D."/>
            <person name="Podicherti R."/>
            <person name="Tsui H.-C.T."/>
            <person name="Winkler M.E."/>
        </authorList>
    </citation>
    <scope>NUCLEOTIDE SEQUENCE</scope>
</reference>
<name>A0A381VR70_9ZZZZ</name>
<sequence>MEDSITLYTHPDCTYSDALKSELQDLAIDFEEFDLALNPELWDKVEELTGGERITPVMVTGENIEVGFHGVG</sequence>
<dbReference type="SUPFAM" id="SSF52833">
    <property type="entry name" value="Thioredoxin-like"/>
    <property type="match status" value="1"/>
</dbReference>
<gene>
    <name evidence="2" type="ORF">METZ01_LOCUS95663</name>
</gene>
<accession>A0A381VR70</accession>
<dbReference type="NCBIfam" id="NF041212">
    <property type="entry name" value="Uxx_star"/>
    <property type="match status" value="1"/>
</dbReference>
<dbReference type="InterPro" id="IPR002109">
    <property type="entry name" value="Glutaredoxin"/>
</dbReference>
<dbReference type="CDD" id="cd02976">
    <property type="entry name" value="NrdH"/>
    <property type="match status" value="1"/>
</dbReference>
<dbReference type="PROSITE" id="PS51354">
    <property type="entry name" value="GLUTAREDOXIN_2"/>
    <property type="match status" value="1"/>
</dbReference>
<dbReference type="InterPro" id="IPR036249">
    <property type="entry name" value="Thioredoxin-like_sf"/>
</dbReference>
<protein>
    <recommendedName>
        <fullName evidence="1">Glutaredoxin domain-containing protein</fullName>
    </recommendedName>
</protein>
<organism evidence="2">
    <name type="scientific">marine metagenome</name>
    <dbReference type="NCBI Taxonomy" id="408172"/>
    <lineage>
        <taxon>unclassified sequences</taxon>
        <taxon>metagenomes</taxon>
        <taxon>ecological metagenomes</taxon>
    </lineage>
</organism>
<evidence type="ECO:0000313" key="2">
    <source>
        <dbReference type="EMBL" id="SVA42809.1"/>
    </source>
</evidence>
<dbReference type="AlphaFoldDB" id="A0A381VR70"/>
<dbReference type="NCBIfam" id="NF041211">
    <property type="entry name" value="gluta_UXX_star_2"/>
    <property type="match status" value="1"/>
</dbReference>
<dbReference type="EMBL" id="UINC01009549">
    <property type="protein sequence ID" value="SVA42809.1"/>
    <property type="molecule type" value="Genomic_DNA"/>
</dbReference>
<dbReference type="Pfam" id="PF00462">
    <property type="entry name" value="Glutaredoxin"/>
    <property type="match status" value="1"/>
</dbReference>